<dbReference type="AlphaFoldDB" id="A0A1U2D8T6"/>
<evidence type="ECO:0000313" key="1">
    <source>
        <dbReference type="EMBL" id="SKM03709.1"/>
    </source>
</evidence>
<gene>
    <name evidence="1" type="ORF">SAMEA2259716_02368</name>
</gene>
<name>A0A1U2D8T6_9MYCO</name>
<dbReference type="EMBL" id="FVGW01000004">
    <property type="protein sequence ID" value="SKM03709.1"/>
    <property type="molecule type" value="Genomic_DNA"/>
</dbReference>
<accession>A0A1U2D8T6</accession>
<proteinExistence type="predicted"/>
<sequence length="110" mass="12567">MAGLWPWPNDTRVARLVRIIDTYRETLALVDAAACESVDDRMRAWGQGWVCNNEIVDVNEWASAKSIADRHPVTVWDIYNWEREGLYSGKKVGARKRYKVGDILAAMATR</sequence>
<evidence type="ECO:0000313" key="2">
    <source>
        <dbReference type="Proteomes" id="UP000190074"/>
    </source>
</evidence>
<dbReference type="Proteomes" id="UP000190074">
    <property type="component" value="Unassembled WGS sequence"/>
</dbReference>
<organism evidence="1 2">
    <name type="scientific">Mycobacteroides abscessus subsp. massiliense</name>
    <dbReference type="NCBI Taxonomy" id="1962118"/>
    <lineage>
        <taxon>Bacteria</taxon>
        <taxon>Bacillati</taxon>
        <taxon>Actinomycetota</taxon>
        <taxon>Actinomycetes</taxon>
        <taxon>Mycobacteriales</taxon>
        <taxon>Mycobacteriaceae</taxon>
        <taxon>Mycobacteroides</taxon>
        <taxon>Mycobacteroides abscessus</taxon>
    </lineage>
</organism>
<reference evidence="1 2" key="1">
    <citation type="submission" date="2016-11" db="EMBL/GenBank/DDBJ databases">
        <authorList>
            <consortium name="Pathogen Informatics"/>
        </authorList>
    </citation>
    <scope>NUCLEOTIDE SEQUENCE [LARGE SCALE GENOMIC DNA]</scope>
    <source>
        <strain evidence="1 2">911</strain>
    </source>
</reference>
<protein>
    <submittedName>
        <fullName evidence="1">Uncharacterized protein</fullName>
    </submittedName>
</protein>